<gene>
    <name evidence="4" type="ORF">ColLi_00125</name>
</gene>
<dbReference type="EMBL" id="BPPX01000001">
    <property type="protein sequence ID" value="GJC77287.1"/>
    <property type="molecule type" value="Genomic_DNA"/>
</dbReference>
<evidence type="ECO:0000313" key="4">
    <source>
        <dbReference type="EMBL" id="GJC77287.1"/>
    </source>
</evidence>
<dbReference type="Pfam" id="PF00172">
    <property type="entry name" value="Zn_clus"/>
    <property type="match status" value="1"/>
</dbReference>
<reference evidence="4 5" key="1">
    <citation type="submission" date="2021-07" db="EMBL/GenBank/DDBJ databases">
        <title>Genome data of Colletotrichum spaethianum.</title>
        <authorList>
            <person name="Utami Y.D."/>
            <person name="Hiruma K."/>
        </authorList>
    </citation>
    <scope>NUCLEOTIDE SEQUENCE [LARGE SCALE GENOMIC DNA]</scope>
    <source>
        <strain evidence="4 5">MAFF 242679</strain>
    </source>
</reference>
<feature type="region of interest" description="Disordered" evidence="2">
    <location>
        <begin position="56"/>
        <end position="98"/>
    </location>
</feature>
<dbReference type="AlphaFoldDB" id="A0AA37GAU1"/>
<dbReference type="CDD" id="cd00067">
    <property type="entry name" value="GAL4"/>
    <property type="match status" value="1"/>
</dbReference>
<feature type="compositionally biased region" description="Polar residues" evidence="2">
    <location>
        <begin position="89"/>
        <end position="98"/>
    </location>
</feature>
<organism evidence="4 5">
    <name type="scientific">Colletotrichum liriopes</name>
    <dbReference type="NCBI Taxonomy" id="708192"/>
    <lineage>
        <taxon>Eukaryota</taxon>
        <taxon>Fungi</taxon>
        <taxon>Dikarya</taxon>
        <taxon>Ascomycota</taxon>
        <taxon>Pezizomycotina</taxon>
        <taxon>Sordariomycetes</taxon>
        <taxon>Hypocreomycetidae</taxon>
        <taxon>Glomerellales</taxon>
        <taxon>Glomerellaceae</taxon>
        <taxon>Colletotrichum</taxon>
        <taxon>Colletotrichum spaethianum species complex</taxon>
    </lineage>
</organism>
<dbReference type="PROSITE" id="PS50048">
    <property type="entry name" value="ZN2_CY6_FUNGAL_2"/>
    <property type="match status" value="1"/>
</dbReference>
<dbReference type="SMART" id="SM00066">
    <property type="entry name" value="GAL4"/>
    <property type="match status" value="1"/>
</dbReference>
<evidence type="ECO:0000256" key="2">
    <source>
        <dbReference type="SAM" id="MobiDB-lite"/>
    </source>
</evidence>
<dbReference type="InterPro" id="IPR001138">
    <property type="entry name" value="Zn2Cys6_DnaBD"/>
</dbReference>
<feature type="region of interest" description="Disordered" evidence="2">
    <location>
        <begin position="178"/>
        <end position="197"/>
    </location>
</feature>
<dbReference type="PROSITE" id="PS00463">
    <property type="entry name" value="ZN2_CY6_FUNGAL_1"/>
    <property type="match status" value="1"/>
</dbReference>
<dbReference type="GO" id="GO:0008270">
    <property type="term" value="F:zinc ion binding"/>
    <property type="evidence" value="ECO:0007669"/>
    <property type="project" value="InterPro"/>
</dbReference>
<dbReference type="PANTHER" id="PTHR31668">
    <property type="entry name" value="GLUCOSE TRANSPORT TRANSCRIPTION REGULATOR RGT1-RELATED-RELATED"/>
    <property type="match status" value="1"/>
</dbReference>
<feature type="region of interest" description="Disordered" evidence="2">
    <location>
        <begin position="115"/>
        <end position="151"/>
    </location>
</feature>
<dbReference type="SUPFAM" id="SSF57701">
    <property type="entry name" value="Zn2/Cys6 DNA-binding domain"/>
    <property type="match status" value="1"/>
</dbReference>
<protein>
    <recommendedName>
        <fullName evidence="3">Zn(2)-C6 fungal-type domain-containing protein</fullName>
    </recommendedName>
</protein>
<keyword evidence="5" id="KW-1185">Reference proteome</keyword>
<feature type="compositionally biased region" description="Polar residues" evidence="2">
    <location>
        <begin position="178"/>
        <end position="188"/>
    </location>
</feature>
<dbReference type="InterPro" id="IPR036864">
    <property type="entry name" value="Zn2-C6_fun-type_DNA-bd_sf"/>
</dbReference>
<comment type="caution">
    <text evidence="4">The sequence shown here is derived from an EMBL/GenBank/DDBJ whole genome shotgun (WGS) entry which is preliminary data.</text>
</comment>
<keyword evidence="1" id="KW-0539">Nucleus</keyword>
<dbReference type="GO" id="GO:0001080">
    <property type="term" value="P:nitrogen catabolite activation of transcription from RNA polymerase II promoter"/>
    <property type="evidence" value="ECO:0007669"/>
    <property type="project" value="TreeGrafter"/>
</dbReference>
<dbReference type="GO" id="GO:0005634">
    <property type="term" value="C:nucleus"/>
    <property type="evidence" value="ECO:0007669"/>
    <property type="project" value="TreeGrafter"/>
</dbReference>
<proteinExistence type="predicted"/>
<evidence type="ECO:0000256" key="1">
    <source>
        <dbReference type="ARBA" id="ARBA00023242"/>
    </source>
</evidence>
<evidence type="ECO:0000313" key="5">
    <source>
        <dbReference type="Proteomes" id="UP001055172"/>
    </source>
</evidence>
<evidence type="ECO:0000259" key="3">
    <source>
        <dbReference type="PROSITE" id="PS50048"/>
    </source>
</evidence>
<dbReference type="InterPro" id="IPR050797">
    <property type="entry name" value="Carb_Metab_Trans_Reg"/>
</dbReference>
<sequence length="240" mass="26122">MAPEADTDPFPSERPYRSHLRPACLACRKRKSRCNVDRNGGTCLTCRAHGTSCEFPPTPAGASPRPKSAWRNAQARKSRDLGHRPSSPPQTQSLASELQFDSQTTHLPLDDAGLAARRKSRSSDGQFPPGSPHDTRYPEPIGGGGQDEAHIVGPADIEDTQVLSTYLSNDSSVLNRSIRTRISGTSPRQGHGGSSTRKPVVFTTVRKQPLGVPDDRNPAFLKCQIIEKLLEPMLPDVVEL</sequence>
<dbReference type="PANTHER" id="PTHR31668:SF10">
    <property type="entry name" value="ZN(II)2CYS6 TRANSCRIPTION FACTOR (EUROFUNG)"/>
    <property type="match status" value="1"/>
</dbReference>
<name>A0AA37GAU1_9PEZI</name>
<dbReference type="Proteomes" id="UP001055172">
    <property type="component" value="Unassembled WGS sequence"/>
</dbReference>
<dbReference type="Gene3D" id="4.10.240.10">
    <property type="entry name" value="Zn(2)-C6 fungal-type DNA-binding domain"/>
    <property type="match status" value="1"/>
</dbReference>
<dbReference type="GO" id="GO:0000981">
    <property type="term" value="F:DNA-binding transcription factor activity, RNA polymerase II-specific"/>
    <property type="evidence" value="ECO:0007669"/>
    <property type="project" value="InterPro"/>
</dbReference>
<accession>A0AA37GAU1</accession>
<feature type="domain" description="Zn(2)-C6 fungal-type" evidence="3">
    <location>
        <begin position="23"/>
        <end position="55"/>
    </location>
</feature>